<gene>
    <name evidence="2" type="ORF">F6B43_19430</name>
</gene>
<evidence type="ECO:0000313" key="2">
    <source>
        <dbReference type="EMBL" id="KAA9104540.1"/>
    </source>
</evidence>
<dbReference type="RefSeq" id="WP_150450760.1">
    <property type="nucleotide sequence ID" value="NZ_VYSA01000008.1"/>
</dbReference>
<proteinExistence type="predicted"/>
<feature type="signal peptide" evidence="1">
    <location>
        <begin position="1"/>
        <end position="17"/>
    </location>
</feature>
<accession>A0A5J5IW33</accession>
<comment type="caution">
    <text evidence="2">The sequence shown here is derived from an EMBL/GenBank/DDBJ whole genome shotgun (WGS) entry which is preliminary data.</text>
</comment>
<dbReference type="Proteomes" id="UP000325827">
    <property type="component" value="Unassembled WGS sequence"/>
</dbReference>
<evidence type="ECO:0000313" key="3">
    <source>
        <dbReference type="Proteomes" id="UP000325827"/>
    </source>
</evidence>
<reference evidence="3" key="1">
    <citation type="submission" date="2019-09" db="EMBL/GenBank/DDBJ databases">
        <title>Mumia zhuanghuii sp. nov. isolated from the intestinal contents of plateau pika (Ochotona curzoniae) in the Qinghai-Tibet plateau of China.</title>
        <authorList>
            <person name="Tian Z."/>
        </authorList>
    </citation>
    <scope>NUCLEOTIDE SEQUENCE [LARGE SCALE GENOMIC DNA]</scope>
    <source>
        <strain evidence="3">JCM 30598</strain>
    </source>
</reference>
<dbReference type="AlphaFoldDB" id="A0A5J5IW33"/>
<dbReference type="EMBL" id="VYSA01000008">
    <property type="protein sequence ID" value="KAA9104540.1"/>
    <property type="molecule type" value="Genomic_DNA"/>
</dbReference>
<keyword evidence="1" id="KW-0732">Signal</keyword>
<sequence length="104" mass="11006">MSLRKKLIAGLSGTALAAGLVLAGGAAANAADGTIQCNGYRWPYTFSYTPQGVGQPNSHNHQRIDAAGNVTNTKWEGGNYTTVGPWKWDSYTLAGSNKSAWCEN</sequence>
<protein>
    <recommendedName>
        <fullName evidence="4">Lactococcin 972 family bacteriocin</fullName>
    </recommendedName>
</protein>
<feature type="chain" id="PRO_5038546520" description="Lactococcin 972 family bacteriocin" evidence="1">
    <location>
        <begin position="18"/>
        <end position="104"/>
    </location>
</feature>
<evidence type="ECO:0008006" key="4">
    <source>
        <dbReference type="Google" id="ProtNLM"/>
    </source>
</evidence>
<keyword evidence="3" id="KW-1185">Reference proteome</keyword>
<organism evidence="2 3">
    <name type="scientific">Microbacterium rhizomatis</name>
    <dbReference type="NCBI Taxonomy" id="1631477"/>
    <lineage>
        <taxon>Bacteria</taxon>
        <taxon>Bacillati</taxon>
        <taxon>Actinomycetota</taxon>
        <taxon>Actinomycetes</taxon>
        <taxon>Micrococcales</taxon>
        <taxon>Microbacteriaceae</taxon>
        <taxon>Microbacterium</taxon>
    </lineage>
</organism>
<name>A0A5J5IW33_9MICO</name>
<evidence type="ECO:0000256" key="1">
    <source>
        <dbReference type="SAM" id="SignalP"/>
    </source>
</evidence>